<comment type="caution">
    <text evidence="10">The sequence shown here is derived from an EMBL/GenBank/DDBJ whole genome shotgun (WGS) entry which is preliminary data.</text>
</comment>
<evidence type="ECO:0000256" key="8">
    <source>
        <dbReference type="RuleBase" id="RU368020"/>
    </source>
</evidence>
<dbReference type="PANTHER" id="PTHR36923:SF3">
    <property type="entry name" value="FERREDOXIN"/>
    <property type="match status" value="1"/>
</dbReference>
<evidence type="ECO:0000256" key="2">
    <source>
        <dbReference type="ARBA" id="ARBA00022448"/>
    </source>
</evidence>
<dbReference type="Pfam" id="PF13370">
    <property type="entry name" value="Fer4_13"/>
    <property type="match status" value="1"/>
</dbReference>
<sequence>MSDPQDPLRLGVDRDRCVGAGMCALTAPEVFDQDDEEGLVVLLHPAPAPEHRAAARLAVGLCPAGAIAHDSTDS</sequence>
<feature type="domain" description="4Fe-4S ferredoxin-type" evidence="9">
    <location>
        <begin position="8"/>
        <end position="36"/>
    </location>
</feature>
<evidence type="ECO:0000313" key="10">
    <source>
        <dbReference type="EMBL" id="MFC5914562.1"/>
    </source>
</evidence>
<dbReference type="InterPro" id="IPR001080">
    <property type="entry name" value="3Fe4S_ferredoxin"/>
</dbReference>
<comment type="cofactor">
    <cofactor evidence="1">
        <name>[3Fe-4S] cluster</name>
        <dbReference type="ChEBI" id="CHEBI:21137"/>
    </cofactor>
</comment>
<keyword evidence="4 8" id="KW-0249">Electron transport</keyword>
<protein>
    <recommendedName>
        <fullName evidence="8">Ferredoxin</fullName>
    </recommendedName>
</protein>
<organism evidence="10 11">
    <name type="scientific">Streptomyces pulveraceus</name>
    <dbReference type="NCBI Taxonomy" id="68258"/>
    <lineage>
        <taxon>Bacteria</taxon>
        <taxon>Bacillati</taxon>
        <taxon>Actinomycetota</taxon>
        <taxon>Actinomycetes</taxon>
        <taxon>Kitasatosporales</taxon>
        <taxon>Streptomycetaceae</taxon>
        <taxon>Streptomyces</taxon>
    </lineage>
</organism>
<keyword evidence="11" id="KW-1185">Reference proteome</keyword>
<dbReference type="PRINTS" id="PR00352">
    <property type="entry name" value="3FE4SFRDOXIN"/>
</dbReference>
<dbReference type="SUPFAM" id="SSF54862">
    <property type="entry name" value="4Fe-4S ferredoxins"/>
    <property type="match status" value="1"/>
</dbReference>
<proteinExistence type="predicted"/>
<keyword evidence="2 8" id="KW-0813">Transport</keyword>
<dbReference type="RefSeq" id="WP_344511455.1">
    <property type="nucleotide sequence ID" value="NZ_BAAATU010000020.1"/>
</dbReference>
<dbReference type="Gene3D" id="3.30.70.20">
    <property type="match status" value="1"/>
</dbReference>
<evidence type="ECO:0000256" key="7">
    <source>
        <dbReference type="ARBA" id="ARBA00023291"/>
    </source>
</evidence>
<comment type="function">
    <text evidence="8">Ferredoxins are iron-sulfur proteins that transfer electrons in a wide variety of metabolic reactions.</text>
</comment>
<keyword evidence="7" id="KW-0003">3Fe-4S</keyword>
<keyword evidence="5 8" id="KW-0408">Iron</keyword>
<gene>
    <name evidence="10" type="ORF">ACFP1B_14125</name>
</gene>
<dbReference type="PROSITE" id="PS51379">
    <property type="entry name" value="4FE4S_FER_2"/>
    <property type="match status" value="1"/>
</dbReference>
<dbReference type="InterPro" id="IPR051269">
    <property type="entry name" value="Fe-S_cluster_ET"/>
</dbReference>
<evidence type="ECO:0000259" key="9">
    <source>
        <dbReference type="PROSITE" id="PS51379"/>
    </source>
</evidence>
<name>A0ABW1GL21_9ACTN</name>
<evidence type="ECO:0000256" key="4">
    <source>
        <dbReference type="ARBA" id="ARBA00022982"/>
    </source>
</evidence>
<accession>A0ABW1GL21</accession>
<evidence type="ECO:0000256" key="1">
    <source>
        <dbReference type="ARBA" id="ARBA00001927"/>
    </source>
</evidence>
<reference evidence="11" key="1">
    <citation type="journal article" date="2019" name="Int. J. Syst. Evol. Microbiol.">
        <title>The Global Catalogue of Microorganisms (GCM) 10K type strain sequencing project: providing services to taxonomists for standard genome sequencing and annotation.</title>
        <authorList>
            <consortium name="The Broad Institute Genomics Platform"/>
            <consortium name="The Broad Institute Genome Sequencing Center for Infectious Disease"/>
            <person name="Wu L."/>
            <person name="Ma J."/>
        </authorList>
    </citation>
    <scope>NUCLEOTIDE SEQUENCE [LARGE SCALE GENOMIC DNA]</scope>
    <source>
        <strain evidence="11">JCM 4147</strain>
    </source>
</reference>
<evidence type="ECO:0000313" key="11">
    <source>
        <dbReference type="Proteomes" id="UP001596200"/>
    </source>
</evidence>
<dbReference type="Proteomes" id="UP001596200">
    <property type="component" value="Unassembled WGS sequence"/>
</dbReference>
<evidence type="ECO:0000256" key="6">
    <source>
        <dbReference type="ARBA" id="ARBA00023014"/>
    </source>
</evidence>
<dbReference type="InterPro" id="IPR017896">
    <property type="entry name" value="4Fe4S_Fe-S-bd"/>
</dbReference>
<evidence type="ECO:0000256" key="5">
    <source>
        <dbReference type="ARBA" id="ARBA00023004"/>
    </source>
</evidence>
<evidence type="ECO:0000256" key="3">
    <source>
        <dbReference type="ARBA" id="ARBA00022723"/>
    </source>
</evidence>
<keyword evidence="6 8" id="KW-0411">Iron-sulfur</keyword>
<keyword evidence="3 8" id="KW-0479">Metal-binding</keyword>
<dbReference type="EMBL" id="JBHSPU010000014">
    <property type="protein sequence ID" value="MFC5914562.1"/>
    <property type="molecule type" value="Genomic_DNA"/>
</dbReference>
<dbReference type="PANTHER" id="PTHR36923">
    <property type="entry name" value="FERREDOXIN"/>
    <property type="match status" value="1"/>
</dbReference>